<evidence type="ECO:0000313" key="9">
    <source>
        <dbReference type="Proteomes" id="UP000484885"/>
    </source>
</evidence>
<accession>A0A845V7I3</accession>
<evidence type="ECO:0000256" key="6">
    <source>
        <dbReference type="RuleBase" id="RU366058"/>
    </source>
</evidence>
<comment type="subcellular location">
    <subcellularLocation>
        <location evidence="1 6">Cell membrane</location>
        <topology evidence="1 6">Multi-pass membrane protein</topology>
    </subcellularLocation>
</comment>
<evidence type="ECO:0000256" key="3">
    <source>
        <dbReference type="ARBA" id="ARBA00022692"/>
    </source>
</evidence>
<dbReference type="Proteomes" id="UP000484885">
    <property type="component" value="Unassembled WGS sequence"/>
</dbReference>
<dbReference type="Pfam" id="PF09335">
    <property type="entry name" value="VTT_dom"/>
    <property type="match status" value="1"/>
</dbReference>
<dbReference type="InterPro" id="IPR032816">
    <property type="entry name" value="VTT_dom"/>
</dbReference>
<feature type="transmembrane region" description="Helical" evidence="6">
    <location>
        <begin position="12"/>
        <end position="33"/>
    </location>
</feature>
<feature type="transmembrane region" description="Helical" evidence="6">
    <location>
        <begin position="90"/>
        <end position="111"/>
    </location>
</feature>
<dbReference type="EMBL" id="JAAGSC010000041">
    <property type="protein sequence ID" value="NDY96141.1"/>
    <property type="molecule type" value="Genomic_DNA"/>
</dbReference>
<feature type="transmembrane region" description="Helical" evidence="6">
    <location>
        <begin position="136"/>
        <end position="158"/>
    </location>
</feature>
<evidence type="ECO:0000256" key="1">
    <source>
        <dbReference type="ARBA" id="ARBA00004651"/>
    </source>
</evidence>
<reference evidence="8 9" key="1">
    <citation type="submission" date="2020-02" db="EMBL/GenBank/DDBJ databases">
        <authorList>
            <person name="Zhang X.-Y."/>
        </authorList>
    </citation>
    <scope>NUCLEOTIDE SEQUENCE [LARGE SCALE GENOMIC DNA]</scope>
    <source>
        <strain evidence="8 9">C33</strain>
    </source>
</reference>
<dbReference type="GO" id="GO:0005886">
    <property type="term" value="C:plasma membrane"/>
    <property type="evidence" value="ECO:0007669"/>
    <property type="project" value="UniProtKB-SubCell"/>
</dbReference>
<evidence type="ECO:0000256" key="5">
    <source>
        <dbReference type="ARBA" id="ARBA00023136"/>
    </source>
</evidence>
<name>A0A845V7I3_9GAMM</name>
<gene>
    <name evidence="8" type="ORF">G3I74_10400</name>
</gene>
<feature type="transmembrane region" description="Helical" evidence="6">
    <location>
        <begin position="53"/>
        <end position="83"/>
    </location>
</feature>
<sequence>MSVPPRRYRRPTAEIFLALGVVGAFAAALWLGLDPVFAALEWLESRAEQDLGWALAIFMLAFVGLSLTTLPVVTVFCLAAGYLFGASIGIGFALLAGTAGATLTFVIVRAVGGQRLRLRLREGRFRRWLTLLEDDVTWYLIVLRIIPVAPFFLINAAAGLTGIGIVHYVLVTAVGLVPTTVVYVSVGSGLETLAESRELIGPGLLLEPRIGLPLLALLMLLAAARLLQHHLRKRQAH</sequence>
<feature type="transmembrane region" description="Helical" evidence="6">
    <location>
        <begin position="210"/>
        <end position="227"/>
    </location>
</feature>
<dbReference type="InterPro" id="IPR015414">
    <property type="entry name" value="TMEM64"/>
</dbReference>
<keyword evidence="3 6" id="KW-0812">Transmembrane</keyword>
<organism evidence="8 9">
    <name type="scientific">Wenzhouxiangella limi</name>
    <dbReference type="NCBI Taxonomy" id="2707351"/>
    <lineage>
        <taxon>Bacteria</taxon>
        <taxon>Pseudomonadati</taxon>
        <taxon>Pseudomonadota</taxon>
        <taxon>Gammaproteobacteria</taxon>
        <taxon>Chromatiales</taxon>
        <taxon>Wenzhouxiangellaceae</taxon>
        <taxon>Wenzhouxiangella</taxon>
    </lineage>
</organism>
<dbReference type="AlphaFoldDB" id="A0A845V7I3"/>
<dbReference type="PANTHER" id="PTHR12677:SF59">
    <property type="entry name" value="GOLGI APPARATUS MEMBRANE PROTEIN TVP38-RELATED"/>
    <property type="match status" value="1"/>
</dbReference>
<keyword evidence="2 6" id="KW-1003">Cell membrane</keyword>
<dbReference type="PANTHER" id="PTHR12677">
    <property type="entry name" value="GOLGI APPARATUS MEMBRANE PROTEIN TVP38-RELATED"/>
    <property type="match status" value="1"/>
</dbReference>
<evidence type="ECO:0000256" key="2">
    <source>
        <dbReference type="ARBA" id="ARBA00022475"/>
    </source>
</evidence>
<dbReference type="RefSeq" id="WP_164211512.1">
    <property type="nucleotide sequence ID" value="NZ_JAAGSC010000041.1"/>
</dbReference>
<keyword evidence="9" id="KW-1185">Reference proteome</keyword>
<feature type="domain" description="VTT" evidence="7">
    <location>
        <begin position="74"/>
        <end position="188"/>
    </location>
</feature>
<proteinExistence type="inferred from homology"/>
<keyword evidence="5 6" id="KW-0472">Membrane</keyword>
<comment type="caution">
    <text evidence="8">The sequence shown here is derived from an EMBL/GenBank/DDBJ whole genome shotgun (WGS) entry which is preliminary data.</text>
</comment>
<keyword evidence="4 6" id="KW-1133">Transmembrane helix</keyword>
<comment type="similarity">
    <text evidence="6">Belongs to the TVP38/TMEM64 family.</text>
</comment>
<evidence type="ECO:0000313" key="8">
    <source>
        <dbReference type="EMBL" id="NDY96141.1"/>
    </source>
</evidence>
<protein>
    <recommendedName>
        <fullName evidence="6">TVP38/TMEM64 family membrane protein</fullName>
    </recommendedName>
</protein>
<feature type="transmembrane region" description="Helical" evidence="6">
    <location>
        <begin position="165"/>
        <end position="190"/>
    </location>
</feature>
<evidence type="ECO:0000256" key="4">
    <source>
        <dbReference type="ARBA" id="ARBA00022989"/>
    </source>
</evidence>
<evidence type="ECO:0000259" key="7">
    <source>
        <dbReference type="Pfam" id="PF09335"/>
    </source>
</evidence>